<dbReference type="InParanoid" id="A0A1E7FQ55"/>
<proteinExistence type="predicted"/>
<accession>A0A1E7FQ55</accession>
<dbReference type="KEGG" id="fcy:FRACYDRAFT_236349"/>
<protein>
    <submittedName>
        <fullName evidence="1">Uncharacterized protein</fullName>
    </submittedName>
</protein>
<reference evidence="1 2" key="1">
    <citation type="submission" date="2016-09" db="EMBL/GenBank/DDBJ databases">
        <title>Extensive genetic diversity and differential bi-allelic expression allows diatom success in the polar Southern Ocean.</title>
        <authorList>
            <consortium name="DOE Joint Genome Institute"/>
            <person name="Mock T."/>
            <person name="Otillar R.P."/>
            <person name="Strauss J."/>
            <person name="Dupont C."/>
            <person name="Frickenhaus S."/>
            <person name="Maumus F."/>
            <person name="Mcmullan M."/>
            <person name="Sanges R."/>
            <person name="Schmutz J."/>
            <person name="Toseland A."/>
            <person name="Valas R."/>
            <person name="Veluchamy A."/>
            <person name="Ward B.J."/>
            <person name="Allen A."/>
            <person name="Barry K."/>
            <person name="Falciatore A."/>
            <person name="Ferrante M."/>
            <person name="Fortunato A.E."/>
            <person name="Gloeckner G."/>
            <person name="Gruber A."/>
            <person name="Hipkin R."/>
            <person name="Janech M."/>
            <person name="Kroth P."/>
            <person name="Leese F."/>
            <person name="Lindquist E."/>
            <person name="Lyon B.R."/>
            <person name="Martin J."/>
            <person name="Mayer C."/>
            <person name="Parker M."/>
            <person name="Quesneville H."/>
            <person name="Raymond J."/>
            <person name="Uhlig C."/>
            <person name="Valentin K.U."/>
            <person name="Worden A.Z."/>
            <person name="Armbrust E.V."/>
            <person name="Bowler C."/>
            <person name="Green B."/>
            <person name="Moulton V."/>
            <person name="Van Oosterhout C."/>
            <person name="Grigoriev I."/>
        </authorList>
    </citation>
    <scope>NUCLEOTIDE SEQUENCE [LARGE SCALE GENOMIC DNA]</scope>
    <source>
        <strain evidence="1 2">CCMP1102</strain>
    </source>
</reference>
<organism evidence="1 2">
    <name type="scientific">Fragilariopsis cylindrus CCMP1102</name>
    <dbReference type="NCBI Taxonomy" id="635003"/>
    <lineage>
        <taxon>Eukaryota</taxon>
        <taxon>Sar</taxon>
        <taxon>Stramenopiles</taxon>
        <taxon>Ochrophyta</taxon>
        <taxon>Bacillariophyta</taxon>
        <taxon>Bacillariophyceae</taxon>
        <taxon>Bacillariophycidae</taxon>
        <taxon>Bacillariales</taxon>
        <taxon>Bacillariaceae</taxon>
        <taxon>Fragilariopsis</taxon>
    </lineage>
</organism>
<evidence type="ECO:0000313" key="2">
    <source>
        <dbReference type="Proteomes" id="UP000095751"/>
    </source>
</evidence>
<name>A0A1E7FQ55_9STRA</name>
<dbReference type="Proteomes" id="UP000095751">
    <property type="component" value="Unassembled WGS sequence"/>
</dbReference>
<gene>
    <name evidence="1" type="ORF">FRACYDRAFT_236349</name>
</gene>
<dbReference type="AlphaFoldDB" id="A0A1E7FQ55"/>
<keyword evidence="2" id="KW-1185">Reference proteome</keyword>
<sequence length="177" mass="20517">MNLCRKNDVMLAKKRGEEPSGETSVLVVVVACTTFLVVDAIDHAAVKEASKSNPAFERSLRALQNKNDKPSFDYFDPNEDRCDNSLNPTEDRPILEECNFSKFPTCENGYDICYNRKPSRDHFHRDNHQHKFYIQYDRVFCYPTTWGGCSSCTPGRYCKSEKRCILEEVGYPCEEWF</sequence>
<evidence type="ECO:0000313" key="1">
    <source>
        <dbReference type="EMBL" id="OEU20276.1"/>
    </source>
</evidence>
<dbReference type="OrthoDB" id="43417at2759"/>
<dbReference type="EMBL" id="KV784355">
    <property type="protein sequence ID" value="OEU20276.1"/>
    <property type="molecule type" value="Genomic_DNA"/>
</dbReference>